<evidence type="ECO:0000313" key="2">
    <source>
        <dbReference type="EMBL" id="CBA73933.1"/>
    </source>
</evidence>
<accession>D2U0M6</accession>
<feature type="transmembrane region" description="Helical" evidence="1">
    <location>
        <begin position="24"/>
        <end position="42"/>
    </location>
</feature>
<keyword evidence="1" id="KW-0812">Transmembrane</keyword>
<protein>
    <submittedName>
        <fullName evidence="2">Uncharacterized protein</fullName>
    </submittedName>
</protein>
<reference evidence="2" key="1">
    <citation type="journal article" date="2010" name="Insect Mol. Biol.">
        <title>The draft genome sequence of Arsenophonus nasoniae, son-killer bacterium of Nasonia vitripennis, reveals genes associated with virulence and symbiosis.</title>
        <authorList>
            <person name="Wilkes T."/>
            <person name="Darby A.C."/>
            <person name="Choi J."/>
            <person name="Colborne J.K."/>
            <person name="Werren J.H."/>
            <person name="Hurst G.D.D."/>
        </authorList>
    </citation>
    <scope>NUCLEOTIDE SEQUENCE</scope>
</reference>
<keyword evidence="1" id="KW-0472">Membrane</keyword>
<proteinExistence type="predicted"/>
<keyword evidence="1" id="KW-1133">Transmembrane helix</keyword>
<sequence>MLSWLFFIIITAFPVKYSDGNPALVFNLTWLVITLLCLTMQYHKNAVKYAEVIY</sequence>
<name>D2U0M6_9GAMM</name>
<organism evidence="2">
    <name type="scientific">Arsenophonus nasoniae</name>
    <name type="common">son-killer infecting Nasonia vitripennis</name>
    <dbReference type="NCBI Taxonomy" id="638"/>
    <lineage>
        <taxon>Bacteria</taxon>
        <taxon>Pseudomonadati</taxon>
        <taxon>Pseudomonadota</taxon>
        <taxon>Gammaproteobacteria</taxon>
        <taxon>Enterobacterales</taxon>
        <taxon>Morganellaceae</taxon>
        <taxon>Arsenophonus</taxon>
    </lineage>
</organism>
<dbReference type="EMBL" id="FN545212">
    <property type="protein sequence ID" value="CBA73933.1"/>
    <property type="molecule type" value="Genomic_DNA"/>
</dbReference>
<evidence type="ECO:0000256" key="1">
    <source>
        <dbReference type="SAM" id="Phobius"/>
    </source>
</evidence>
<dbReference type="AlphaFoldDB" id="D2U0M6"/>
<gene>
    <name evidence="2" type="ORF">ARN_20590</name>
</gene>